<name>A0A8D2D7G2_SCIVU</name>
<evidence type="ECO:0000256" key="1">
    <source>
        <dbReference type="ARBA" id="ARBA00022614"/>
    </source>
</evidence>
<dbReference type="GeneTree" id="ENSGT00940000155434"/>
<evidence type="ECO:0000256" key="2">
    <source>
        <dbReference type="ARBA" id="ARBA00022737"/>
    </source>
</evidence>
<feature type="coiled-coil region" evidence="3">
    <location>
        <begin position="6"/>
        <end position="303"/>
    </location>
</feature>
<organism evidence="5 6">
    <name type="scientific">Sciurus vulgaris</name>
    <name type="common">Eurasian red squirrel</name>
    <dbReference type="NCBI Taxonomy" id="55149"/>
    <lineage>
        <taxon>Eukaryota</taxon>
        <taxon>Metazoa</taxon>
        <taxon>Chordata</taxon>
        <taxon>Craniata</taxon>
        <taxon>Vertebrata</taxon>
        <taxon>Euteleostomi</taxon>
        <taxon>Mammalia</taxon>
        <taxon>Eutheria</taxon>
        <taxon>Euarchontoglires</taxon>
        <taxon>Glires</taxon>
        <taxon>Rodentia</taxon>
        <taxon>Sciuromorpha</taxon>
        <taxon>Sciuridae</taxon>
        <taxon>Sciurinae</taxon>
        <taxon>Sciurini</taxon>
        <taxon>Sciurus</taxon>
    </lineage>
</organism>
<keyword evidence="2" id="KW-0677">Repeat</keyword>
<dbReference type="AlphaFoldDB" id="A0A8D2D7G2"/>
<protein>
    <submittedName>
        <fullName evidence="5">Centriolin</fullName>
    </submittedName>
</protein>
<accession>A0A8D2D7G2</accession>
<evidence type="ECO:0000313" key="5">
    <source>
        <dbReference type="Ensembl" id="ENSSVLP00005020587.1"/>
    </source>
</evidence>
<sequence>MEQSNLENLELNVRKLQQELDQLNRDKLSLHKDISAMQPQLHEKREAVKSLQEELANVQNHLNLAKQDLLHTTSRQNVLLGEQTRLQKDISEWIERFENYQKEAEAKQQQLQVLQNEIDENKLKLDQQETMFQRLHRERENEENKLSQVLIQMSVAEERVRTLQEEEKWGETLEKTLSQTKLQLSEREQQLVEKSNELLALQKETDTMRADFSLLRNQLLTERKKAEKQVASLKEALQIQRSQLEKNLLEQKQEKSCMQKEMATMELVAQDNHERARRLMKELTQMQQEYLELRKQIANQKDLERRQMEISDAMRTLKSEVKDEIRTSLKNLNQFLPELPENLTAVLERNENLEGELESLKENFPFTVKERPFEEKPSFSQVHVTDEHWRGEALRERLRHREDRLKAQLRRCMSKQAEVLIKGKQQTEGTLHSLRRQVDALGELVTSTSADSASSLSHLESSFAEDCPLGQSQEKDGPLG</sequence>
<feature type="compositionally biased region" description="Low complexity" evidence="4">
    <location>
        <begin position="450"/>
        <end position="462"/>
    </location>
</feature>
<reference evidence="5" key="1">
    <citation type="submission" date="2025-08" db="UniProtKB">
        <authorList>
            <consortium name="Ensembl"/>
        </authorList>
    </citation>
    <scope>IDENTIFICATION</scope>
</reference>
<keyword evidence="1" id="KW-0433">Leucine-rich repeat</keyword>
<dbReference type="SUPFAM" id="SSF57997">
    <property type="entry name" value="Tropomyosin"/>
    <property type="match status" value="1"/>
</dbReference>
<dbReference type="OrthoDB" id="433501at2759"/>
<dbReference type="Proteomes" id="UP000694564">
    <property type="component" value="Chromosome 15"/>
</dbReference>
<evidence type="ECO:0000256" key="4">
    <source>
        <dbReference type="SAM" id="MobiDB-lite"/>
    </source>
</evidence>
<dbReference type="Ensembl" id="ENSSVLT00005022942.1">
    <property type="protein sequence ID" value="ENSSVLP00005020587.1"/>
    <property type="gene ID" value="ENSSVLG00005016037.1"/>
</dbReference>
<dbReference type="InterPro" id="IPR050836">
    <property type="entry name" value="SDS22/Internalin_LRR"/>
</dbReference>
<keyword evidence="6" id="KW-1185">Reference proteome</keyword>
<evidence type="ECO:0000256" key="3">
    <source>
        <dbReference type="SAM" id="Coils"/>
    </source>
</evidence>
<gene>
    <name evidence="5" type="primary">CNTRL</name>
</gene>
<evidence type="ECO:0000313" key="6">
    <source>
        <dbReference type="Proteomes" id="UP000694564"/>
    </source>
</evidence>
<dbReference type="PANTHER" id="PTHR46652:SF3">
    <property type="entry name" value="LEUCINE-RICH REPEAT-CONTAINING PROTEIN 9"/>
    <property type="match status" value="1"/>
</dbReference>
<keyword evidence="3" id="KW-0175">Coiled coil</keyword>
<proteinExistence type="predicted"/>
<feature type="region of interest" description="Disordered" evidence="4">
    <location>
        <begin position="450"/>
        <end position="480"/>
    </location>
</feature>
<reference evidence="5" key="2">
    <citation type="submission" date="2025-09" db="UniProtKB">
        <authorList>
            <consortium name="Ensembl"/>
        </authorList>
    </citation>
    <scope>IDENTIFICATION</scope>
</reference>
<dbReference type="PANTHER" id="PTHR46652">
    <property type="entry name" value="LEUCINE-RICH REPEAT AND IQ DOMAIN-CONTAINING PROTEIN 1-RELATED"/>
    <property type="match status" value="1"/>
</dbReference>